<dbReference type="InterPro" id="IPR051341">
    <property type="entry name" value="Zyg-11_UBL_adapter"/>
</dbReference>
<gene>
    <name evidence="3" type="ORF">OXD698_LOCUS23745</name>
</gene>
<evidence type="ECO:0000313" key="4">
    <source>
        <dbReference type="Proteomes" id="UP000663844"/>
    </source>
</evidence>
<protein>
    <recommendedName>
        <fullName evidence="2">Protein zer-1 homolog-like C-terminal domain-containing protein</fullName>
    </recommendedName>
</protein>
<dbReference type="InterPro" id="IPR011989">
    <property type="entry name" value="ARM-like"/>
</dbReference>
<sequence>MNTLQNYSDLAIVQPGVAILALLTTRLTIDECTGLGSATNLQRLSQLIEQQIDRLQTMHISQNHQINDTSDQELNDHQQLTGDDTLRFCLSLLWNLTDENPIVCEHFIHSMGLQLYQRLIHLFSSDTIVLTKIVGLLSNISEVSHLRIYLYSIDIITLMQRFLTDGITDIAFSAGGILAHLLFEQVNHEINIELCENMRNAILKWQNPDTNMVTYRSFKPFIPLLHCTQIPVVQLWAIWAIHHVCSTDRARYSRIIREENLYDLIQKISNDQISFDQSDTFVIQLLNSILHLLKPYRSKHHTNSSAVAS</sequence>
<dbReference type="InterPro" id="IPR055142">
    <property type="entry name" value="ZER1-like_C"/>
</dbReference>
<dbReference type="PANTHER" id="PTHR12904:SF22">
    <property type="entry name" value="ZYG-11 FAMILY MEMBER B, CELL CYCLE REGULATOR"/>
    <property type="match status" value="1"/>
</dbReference>
<dbReference type="PANTHER" id="PTHR12904">
    <property type="match status" value="1"/>
</dbReference>
<organism evidence="3 4">
    <name type="scientific">Adineta steineri</name>
    <dbReference type="NCBI Taxonomy" id="433720"/>
    <lineage>
        <taxon>Eukaryota</taxon>
        <taxon>Metazoa</taxon>
        <taxon>Spiralia</taxon>
        <taxon>Gnathifera</taxon>
        <taxon>Rotifera</taxon>
        <taxon>Eurotatoria</taxon>
        <taxon>Bdelloidea</taxon>
        <taxon>Adinetida</taxon>
        <taxon>Adinetidae</taxon>
        <taxon>Adineta</taxon>
    </lineage>
</organism>
<evidence type="ECO:0000256" key="1">
    <source>
        <dbReference type="ARBA" id="ARBA00022786"/>
    </source>
</evidence>
<dbReference type="EMBL" id="CAJOAZ010002127">
    <property type="protein sequence ID" value="CAF3897304.1"/>
    <property type="molecule type" value="Genomic_DNA"/>
</dbReference>
<proteinExistence type="predicted"/>
<dbReference type="SUPFAM" id="SSF48371">
    <property type="entry name" value="ARM repeat"/>
    <property type="match status" value="1"/>
</dbReference>
<dbReference type="InterPro" id="IPR016024">
    <property type="entry name" value="ARM-type_fold"/>
</dbReference>
<accession>A0A819HGX1</accession>
<evidence type="ECO:0000313" key="3">
    <source>
        <dbReference type="EMBL" id="CAF3897304.1"/>
    </source>
</evidence>
<comment type="caution">
    <text evidence="3">The sequence shown here is derived from an EMBL/GenBank/DDBJ whole genome shotgun (WGS) entry which is preliminary data.</text>
</comment>
<evidence type="ECO:0000259" key="2">
    <source>
        <dbReference type="Pfam" id="PF22964"/>
    </source>
</evidence>
<dbReference type="Gene3D" id="1.25.10.10">
    <property type="entry name" value="Leucine-rich Repeat Variant"/>
    <property type="match status" value="1"/>
</dbReference>
<dbReference type="Proteomes" id="UP000663844">
    <property type="component" value="Unassembled WGS sequence"/>
</dbReference>
<reference evidence="3" key="1">
    <citation type="submission" date="2021-02" db="EMBL/GenBank/DDBJ databases">
        <authorList>
            <person name="Nowell W R."/>
        </authorList>
    </citation>
    <scope>NUCLEOTIDE SEQUENCE</scope>
</reference>
<keyword evidence="1" id="KW-0833">Ubl conjugation pathway</keyword>
<dbReference type="AlphaFoldDB" id="A0A819HGX1"/>
<dbReference type="Pfam" id="PF22964">
    <property type="entry name" value="ZER1-like_2nd"/>
    <property type="match status" value="1"/>
</dbReference>
<name>A0A819HGX1_9BILA</name>
<feature type="domain" description="Protein zer-1 homolog-like C-terminal" evidence="2">
    <location>
        <begin position="1"/>
        <end position="289"/>
    </location>
</feature>
<dbReference type="GO" id="GO:0031462">
    <property type="term" value="C:Cul2-RING ubiquitin ligase complex"/>
    <property type="evidence" value="ECO:0007669"/>
    <property type="project" value="TreeGrafter"/>
</dbReference>